<evidence type="ECO:0000313" key="1">
    <source>
        <dbReference type="EMBL" id="AON97439.1"/>
    </source>
</evidence>
<accession>A0A1C9EI18</accession>
<proteinExistence type="predicted"/>
<dbReference type="GeneID" id="80018716"/>
<sequence length="67" mass="7821">MKQTMIVQVEVELDVERYDATTPQYEKKYEGMSEERIYRRLQCVTGEAILLHLAEYGNADATTTYRA</sequence>
<dbReference type="Proteomes" id="UP000221751">
    <property type="component" value="Segment"/>
</dbReference>
<dbReference type="RefSeq" id="YP_010754133.1">
    <property type="nucleotide sequence ID" value="NC_073456.1"/>
</dbReference>
<name>A0A1C9EI18_9CAUD</name>
<protein>
    <submittedName>
        <fullName evidence="1">HTH DNA binding protein</fullName>
    </submittedName>
</protein>
<gene>
    <name evidence="1" type="primary">16</name>
    <name evidence="1" type="ORF">SEA_CHEWYVIII_16</name>
</gene>
<dbReference type="KEGG" id="vg:80018716"/>
<keyword evidence="2" id="KW-1185">Reference proteome</keyword>
<reference evidence="2" key="1">
    <citation type="submission" date="2016-07" db="EMBL/GenBank/DDBJ databases">
        <authorList>
            <person name="Florea S."/>
            <person name="Webb J.S."/>
            <person name="Jaromczyk J."/>
            <person name="Schardl C.L."/>
        </authorList>
    </citation>
    <scope>NUCLEOTIDE SEQUENCE [LARGE SCALE GENOMIC DNA]</scope>
</reference>
<evidence type="ECO:0000313" key="2">
    <source>
        <dbReference type="Proteomes" id="UP000221751"/>
    </source>
</evidence>
<organism evidence="1 2">
    <name type="scientific">Rhodococcus phage ChewyVIII</name>
    <dbReference type="NCBI Taxonomy" id="1887657"/>
    <lineage>
        <taxon>Viruses</taxon>
        <taxon>Duplodnaviria</taxon>
        <taxon>Heunggongvirae</taxon>
        <taxon>Uroviricota</taxon>
        <taxon>Caudoviricetes</taxon>
        <taxon>Chewyvirus</taxon>
        <taxon>Chewyvirus chewyVIII</taxon>
    </lineage>
</organism>
<dbReference type="EMBL" id="KX557288">
    <property type="protein sequence ID" value="AON97439.1"/>
    <property type="molecule type" value="Genomic_DNA"/>
</dbReference>